<gene>
    <name evidence="6" type="ORF">CIK83_00165</name>
</gene>
<dbReference type="InterPro" id="IPR039262">
    <property type="entry name" value="DTWD2/TAPT"/>
</dbReference>
<accession>A0A368LJT6</accession>
<proteinExistence type="predicted"/>
<keyword evidence="7" id="KW-1185">Reference proteome</keyword>
<dbReference type="SMART" id="SM01144">
    <property type="entry name" value="DTW"/>
    <property type="match status" value="1"/>
</dbReference>
<dbReference type="EMBL" id="QPGL01000001">
    <property type="protein sequence ID" value="RCS72160.1"/>
    <property type="molecule type" value="Genomic_DNA"/>
</dbReference>
<comment type="caution">
    <text evidence="6">The sequence shown here is derived from an EMBL/GenBank/DDBJ whole genome shotgun (WGS) entry which is preliminary data.</text>
</comment>
<dbReference type="GO" id="GO:0016432">
    <property type="term" value="F:tRNA-uridine aminocarboxypropyltransferase activity"/>
    <property type="evidence" value="ECO:0007669"/>
    <property type="project" value="UniProtKB-EC"/>
</dbReference>
<reference evidence="6 7" key="1">
    <citation type="journal article" date="2017" name="Elife">
        <title>Extensive horizontal gene transfer in cheese-associated bacteria.</title>
        <authorList>
            <person name="Bonham K.S."/>
            <person name="Wolfe B.E."/>
            <person name="Dutton R.J."/>
        </authorList>
    </citation>
    <scope>NUCLEOTIDE SEQUENCE [LARGE SCALE GENOMIC DNA]</scope>
    <source>
        <strain evidence="6 7">JB196</strain>
    </source>
</reference>
<dbReference type="PANTHER" id="PTHR21392">
    <property type="entry name" value="TRNA-URIDINE AMINOCARBOXYPROPYLTRANSFERASE 2"/>
    <property type="match status" value="1"/>
</dbReference>
<evidence type="ECO:0000256" key="1">
    <source>
        <dbReference type="ARBA" id="ARBA00012386"/>
    </source>
</evidence>
<dbReference type="GO" id="GO:0008033">
    <property type="term" value="P:tRNA processing"/>
    <property type="evidence" value="ECO:0007669"/>
    <property type="project" value="UniProtKB-KW"/>
</dbReference>
<feature type="domain" description="DTW" evidence="5">
    <location>
        <begin position="8"/>
        <end position="199"/>
    </location>
</feature>
<dbReference type="GeneID" id="303187306"/>
<organism evidence="6 7">
    <name type="scientific">Vibrio casei</name>
    <dbReference type="NCBI Taxonomy" id="673372"/>
    <lineage>
        <taxon>Bacteria</taxon>
        <taxon>Pseudomonadati</taxon>
        <taxon>Pseudomonadota</taxon>
        <taxon>Gammaproteobacteria</taxon>
        <taxon>Vibrionales</taxon>
        <taxon>Vibrionaceae</taxon>
        <taxon>Vibrio</taxon>
    </lineage>
</organism>
<protein>
    <recommendedName>
        <fullName evidence="1">tRNA-uridine aminocarboxypropyltransferase</fullName>
        <ecNumber evidence="1">2.5.1.25</ecNumber>
    </recommendedName>
</protein>
<keyword evidence="2" id="KW-0808">Transferase</keyword>
<name>A0A368LJT6_9VIBR</name>
<dbReference type="PANTHER" id="PTHR21392:SF1">
    <property type="entry name" value="TRNA-URIDINE AMINOCARBOXYPROPYLTRANSFERASE"/>
    <property type="match status" value="1"/>
</dbReference>
<evidence type="ECO:0000259" key="5">
    <source>
        <dbReference type="SMART" id="SM01144"/>
    </source>
</evidence>
<evidence type="ECO:0000256" key="4">
    <source>
        <dbReference type="ARBA" id="ARBA00022694"/>
    </source>
</evidence>
<sequence length="207" mass="23471">MPTSQSTQTAACPSCGLNYQCICAHRPMLDSTTQIALLTHPNETRRVTNTGKLLTHSLPNCQVHIWDRVNPPVELVKQIAEQPSYLLFPSEEAIEVSVLQASINTNESQSSPLFIILDGTWQEAKKMLNKSPWLQTLPKVVLSSEQTSNYRLRRNQEVGNLCTCEVGISLLQQLEPQNDFSSLQQYFELFLKVYEADRQHRVLTARD</sequence>
<evidence type="ECO:0000313" key="7">
    <source>
        <dbReference type="Proteomes" id="UP000252479"/>
    </source>
</evidence>
<dbReference type="RefSeq" id="WP_086959045.1">
    <property type="nucleotide sequence ID" value="NZ_FUKS01000008.1"/>
</dbReference>
<dbReference type="EC" id="2.5.1.25" evidence="1"/>
<dbReference type="Pfam" id="PF03942">
    <property type="entry name" value="DTW"/>
    <property type="match status" value="1"/>
</dbReference>
<evidence type="ECO:0000256" key="3">
    <source>
        <dbReference type="ARBA" id="ARBA00022691"/>
    </source>
</evidence>
<evidence type="ECO:0000313" key="6">
    <source>
        <dbReference type="EMBL" id="RCS72160.1"/>
    </source>
</evidence>
<evidence type="ECO:0000256" key="2">
    <source>
        <dbReference type="ARBA" id="ARBA00022679"/>
    </source>
</evidence>
<dbReference type="Proteomes" id="UP000252479">
    <property type="component" value="Unassembled WGS sequence"/>
</dbReference>
<dbReference type="InterPro" id="IPR005636">
    <property type="entry name" value="DTW"/>
</dbReference>
<keyword evidence="3" id="KW-0949">S-adenosyl-L-methionine</keyword>
<keyword evidence="4" id="KW-0819">tRNA processing</keyword>
<dbReference type="AlphaFoldDB" id="A0A368LJT6"/>